<dbReference type="Proteomes" id="UP000245768">
    <property type="component" value="Unassembled WGS sequence"/>
</dbReference>
<organism evidence="9 10">
    <name type="scientific">Acaromyces ingoldii</name>
    <dbReference type="NCBI Taxonomy" id="215250"/>
    <lineage>
        <taxon>Eukaryota</taxon>
        <taxon>Fungi</taxon>
        <taxon>Dikarya</taxon>
        <taxon>Basidiomycota</taxon>
        <taxon>Ustilaginomycotina</taxon>
        <taxon>Exobasidiomycetes</taxon>
        <taxon>Exobasidiales</taxon>
        <taxon>Cryptobasidiaceae</taxon>
        <taxon>Acaromyces</taxon>
    </lineage>
</organism>
<dbReference type="PANTHER" id="PTHR10578">
    <property type="entry name" value="S -2-HYDROXY-ACID OXIDASE-RELATED"/>
    <property type="match status" value="1"/>
</dbReference>
<evidence type="ECO:0000256" key="3">
    <source>
        <dbReference type="ARBA" id="ARBA00024042"/>
    </source>
</evidence>
<keyword evidence="7" id="KW-0285">Flavoprotein</keyword>
<comment type="similarity">
    <text evidence="3">Belongs to the FMN-dependent alpha-hydroxy acid dehydrogenase family.</text>
</comment>
<dbReference type="EMBL" id="KZ819636">
    <property type="protein sequence ID" value="PWN91044.1"/>
    <property type="molecule type" value="Genomic_DNA"/>
</dbReference>
<feature type="binding site" evidence="7">
    <location>
        <position position="164"/>
    </location>
    <ligand>
        <name>FMN</name>
        <dbReference type="ChEBI" id="CHEBI:58210"/>
    </ligand>
</feature>
<dbReference type="GO" id="GO:0005737">
    <property type="term" value="C:cytoplasm"/>
    <property type="evidence" value="ECO:0007669"/>
    <property type="project" value="UniProtKB-ARBA"/>
</dbReference>
<keyword evidence="2" id="KW-0560">Oxidoreductase</keyword>
<reference evidence="9 10" key="1">
    <citation type="journal article" date="2018" name="Mol. Biol. Evol.">
        <title>Broad Genomic Sampling Reveals a Smut Pathogenic Ancestry of the Fungal Clade Ustilaginomycotina.</title>
        <authorList>
            <person name="Kijpornyongpan T."/>
            <person name="Mondo S.J."/>
            <person name="Barry K."/>
            <person name="Sandor L."/>
            <person name="Lee J."/>
            <person name="Lipzen A."/>
            <person name="Pangilinan J."/>
            <person name="LaButti K."/>
            <person name="Hainaut M."/>
            <person name="Henrissat B."/>
            <person name="Grigoriev I.V."/>
            <person name="Spatafora J.W."/>
            <person name="Aime M.C."/>
        </authorList>
    </citation>
    <scope>NUCLEOTIDE SEQUENCE [LARGE SCALE GENOMIC DNA]</scope>
    <source>
        <strain evidence="9 10">MCA 4198</strain>
    </source>
</reference>
<feature type="binding site" evidence="7">
    <location>
        <position position="233"/>
    </location>
    <ligand>
        <name>FMN</name>
        <dbReference type="ChEBI" id="CHEBI:58210"/>
    </ligand>
</feature>
<dbReference type="InterPro" id="IPR037396">
    <property type="entry name" value="FMN_HAD"/>
</dbReference>
<evidence type="ECO:0000256" key="5">
    <source>
        <dbReference type="ARBA" id="ARBA00083297"/>
    </source>
</evidence>
<name>A0A316YQE5_9BASI</name>
<comment type="cofactor">
    <cofactor evidence="1">
        <name>FMN</name>
        <dbReference type="ChEBI" id="CHEBI:58210"/>
    </cofactor>
</comment>
<feature type="binding site" evidence="7">
    <location>
        <position position="257"/>
    </location>
    <ligand>
        <name>glyoxylate</name>
        <dbReference type="ChEBI" id="CHEBI:36655"/>
    </ligand>
</feature>
<dbReference type="InterPro" id="IPR008259">
    <property type="entry name" value="FMN_hydac_DH_AS"/>
</dbReference>
<gene>
    <name evidence="9" type="ORF">FA10DRAFT_267457</name>
</gene>
<dbReference type="GO" id="GO:0016491">
    <property type="term" value="F:oxidoreductase activity"/>
    <property type="evidence" value="ECO:0007669"/>
    <property type="project" value="UniProtKB-KW"/>
</dbReference>
<dbReference type="PROSITE" id="PS00557">
    <property type="entry name" value="FMN_HYDROXY_ACID_DH_1"/>
    <property type="match status" value="1"/>
</dbReference>
<dbReference type="InParanoid" id="A0A316YQE5"/>
<feature type="active site" description="Proton acceptor" evidence="6">
    <location>
        <position position="257"/>
    </location>
</feature>
<evidence type="ECO:0000256" key="4">
    <source>
        <dbReference type="ARBA" id="ARBA00073420"/>
    </source>
</evidence>
<feature type="binding site" evidence="7">
    <location>
        <position position="32"/>
    </location>
    <ligand>
        <name>glyoxylate</name>
        <dbReference type="ChEBI" id="CHEBI:36655"/>
    </ligand>
</feature>
<feature type="binding site" evidence="7">
    <location>
        <position position="136"/>
    </location>
    <ligand>
        <name>FMN</name>
        <dbReference type="ChEBI" id="CHEBI:58210"/>
    </ligand>
</feature>
<evidence type="ECO:0000256" key="7">
    <source>
        <dbReference type="PIRSR" id="PIRSR000138-2"/>
    </source>
</evidence>
<dbReference type="STRING" id="215250.A0A316YQE5"/>
<feature type="binding site" evidence="7">
    <location>
        <position position="173"/>
    </location>
    <ligand>
        <name>glyoxylate</name>
        <dbReference type="ChEBI" id="CHEBI:36655"/>
    </ligand>
</feature>
<evidence type="ECO:0000313" key="9">
    <source>
        <dbReference type="EMBL" id="PWN91044.1"/>
    </source>
</evidence>
<feature type="binding site" evidence="7">
    <location>
        <position position="114"/>
    </location>
    <ligand>
        <name>FMN</name>
        <dbReference type="ChEBI" id="CHEBI:58210"/>
    </ligand>
</feature>
<feature type="binding site" evidence="7">
    <location>
        <position position="255"/>
    </location>
    <ligand>
        <name>FMN</name>
        <dbReference type="ChEBI" id="CHEBI:58210"/>
    </ligand>
</feature>
<feature type="binding site" evidence="7">
    <location>
        <begin position="288"/>
        <end position="292"/>
    </location>
    <ligand>
        <name>FMN</name>
        <dbReference type="ChEBI" id="CHEBI:58210"/>
    </ligand>
</feature>
<dbReference type="PROSITE" id="PS51349">
    <property type="entry name" value="FMN_HYDROXY_ACID_DH_2"/>
    <property type="match status" value="1"/>
</dbReference>
<dbReference type="SUPFAM" id="SSF51395">
    <property type="entry name" value="FMN-linked oxidoreductases"/>
    <property type="match status" value="1"/>
</dbReference>
<evidence type="ECO:0000313" key="10">
    <source>
        <dbReference type="Proteomes" id="UP000245768"/>
    </source>
</evidence>
<dbReference type="AlphaFoldDB" id="A0A316YQE5"/>
<keyword evidence="10" id="KW-1185">Reference proteome</keyword>
<dbReference type="PIRSF" id="PIRSF000138">
    <property type="entry name" value="Al-hdrx_acd_dh"/>
    <property type="match status" value="1"/>
</dbReference>
<dbReference type="GeneID" id="37043833"/>
<dbReference type="OrthoDB" id="1925334at2759"/>
<sequence length="377" mass="40648">MNRGKSYDDKVFCIADLEANALGRLPRATADYINGGSMLHETLRANNEAYDRYVFVPRYFKDVRKVDTTTVCLGKKVAFPVGISPSAMHSLCHQDAEVATARAAAERGINMILSTYTNTPVDVVAGELGGMALGQQLSKVLDEGINQSIIDNAEAAGASALFVTVDCPWLGRRLGDYRNSFAPPTDMPFPSFPTDVDIHNLSTADQRIAYDADLSWEKVRALKGRTKMQIWLKGILSPIDAAMAVEAGVDGILVSNHGGRQLDGAISTLEALPAIVEAVAGRVPVHIDGGIRRGSDIFKALALGAQHVWLGRTVLWGLAYKGQAGVKLVLDTLYDEFQLVMALNGCATVAEIGPHLLARRHLDGSVVPLLLSREARL</sequence>
<evidence type="ECO:0000256" key="1">
    <source>
        <dbReference type="ARBA" id="ARBA00001917"/>
    </source>
</evidence>
<dbReference type="CDD" id="cd02809">
    <property type="entry name" value="alpha_hydroxyacid_oxid_FMN"/>
    <property type="match status" value="1"/>
</dbReference>
<dbReference type="RefSeq" id="XP_025378242.1">
    <property type="nucleotide sequence ID" value="XM_025521917.1"/>
</dbReference>
<dbReference type="InterPro" id="IPR000262">
    <property type="entry name" value="FMN-dep_DH"/>
</dbReference>
<dbReference type="Pfam" id="PF01070">
    <property type="entry name" value="FMN_dh"/>
    <property type="match status" value="1"/>
</dbReference>
<proteinExistence type="inferred from homology"/>
<dbReference type="PANTHER" id="PTHR10578:SF149">
    <property type="entry name" value="2-HYDROXYACID OXIDASE 2"/>
    <property type="match status" value="1"/>
</dbReference>
<evidence type="ECO:0000256" key="6">
    <source>
        <dbReference type="PIRSR" id="PIRSR000138-1"/>
    </source>
</evidence>
<protein>
    <recommendedName>
        <fullName evidence="4">Oxidase FUB9</fullName>
    </recommendedName>
    <alternativeName>
        <fullName evidence="5">Fusaric acid biosynthesis protein 9</fullName>
    </alternativeName>
</protein>
<dbReference type="Gene3D" id="3.20.20.70">
    <property type="entry name" value="Aldolase class I"/>
    <property type="match status" value="1"/>
</dbReference>
<evidence type="ECO:0000256" key="2">
    <source>
        <dbReference type="ARBA" id="ARBA00023002"/>
    </source>
</evidence>
<dbReference type="InterPro" id="IPR012133">
    <property type="entry name" value="Alpha-hydoxy_acid_DH_FMN"/>
</dbReference>
<feature type="binding site" evidence="7">
    <location>
        <position position="260"/>
    </location>
    <ligand>
        <name>glyoxylate</name>
        <dbReference type="ChEBI" id="CHEBI:36655"/>
    </ligand>
</feature>
<evidence type="ECO:0000259" key="8">
    <source>
        <dbReference type="PROSITE" id="PS51349"/>
    </source>
</evidence>
<keyword evidence="7" id="KW-0288">FMN</keyword>
<feature type="domain" description="FMN hydroxy acid dehydrogenase" evidence="8">
    <location>
        <begin position="6"/>
        <end position="362"/>
    </location>
</feature>
<dbReference type="FunFam" id="3.20.20.70:FF:000056">
    <property type="entry name" value="hydroxyacid oxidase 2"/>
    <property type="match status" value="1"/>
</dbReference>
<feature type="binding site" evidence="7">
    <location>
        <begin position="311"/>
        <end position="312"/>
    </location>
    <ligand>
        <name>FMN</name>
        <dbReference type="ChEBI" id="CHEBI:58210"/>
    </ligand>
</feature>
<dbReference type="InterPro" id="IPR013785">
    <property type="entry name" value="Aldolase_TIM"/>
</dbReference>
<accession>A0A316YQE5</accession>
<feature type="binding site" evidence="7">
    <location>
        <begin position="85"/>
        <end position="87"/>
    </location>
    <ligand>
        <name>FMN</name>
        <dbReference type="ChEBI" id="CHEBI:58210"/>
    </ligand>
</feature>
<dbReference type="GO" id="GO:0010181">
    <property type="term" value="F:FMN binding"/>
    <property type="evidence" value="ECO:0007669"/>
    <property type="project" value="InterPro"/>
</dbReference>